<evidence type="ECO:0000313" key="2">
    <source>
        <dbReference type="Proteomes" id="UP000239187"/>
    </source>
</evidence>
<proteinExistence type="predicted"/>
<protein>
    <submittedName>
        <fullName evidence="1">Polyketide cyclase</fullName>
    </submittedName>
</protein>
<evidence type="ECO:0000313" key="1">
    <source>
        <dbReference type="EMBL" id="AUZ86318.1"/>
    </source>
</evidence>
<sequence>WIWELQPSGPGSTEVSVSYDWSAVTDKELLKTIGFPAVPREALDSTLANLAAQVSEA</sequence>
<feature type="non-terminal residue" evidence="1">
    <location>
        <position position="1"/>
    </location>
</feature>
<organism evidence="1 2">
    <name type="scientific">Arthrobacter agilis</name>
    <dbReference type="NCBI Taxonomy" id="37921"/>
    <lineage>
        <taxon>Bacteria</taxon>
        <taxon>Bacillati</taxon>
        <taxon>Actinomycetota</taxon>
        <taxon>Actinomycetes</taxon>
        <taxon>Micrococcales</taxon>
        <taxon>Micrococcaceae</taxon>
        <taxon>Arthrobacter</taxon>
    </lineage>
</organism>
<dbReference type="AlphaFoldDB" id="A0A2L0UAQ5"/>
<reference evidence="1 2" key="1">
    <citation type="submission" date="2017-11" db="EMBL/GenBank/DDBJ databases">
        <title>Draft genome of Arthrobacter agilis strain UMCV2, a plant growth-promoting rhizobacterium and biocontrol capacity of phytopathogenic fungi.</title>
        <authorList>
            <person name="Martinez-Camara R."/>
            <person name="Santoyo G."/>
            <person name="Moreno-Hagelsieb G."/>
            <person name="Valencia-Cantero E."/>
        </authorList>
    </citation>
    <scope>NUCLEOTIDE SEQUENCE [LARGE SCALE GENOMIC DNA]</scope>
    <source>
        <strain evidence="1 2">UMCV2</strain>
    </source>
</reference>
<gene>
    <name evidence="1" type="ORF">CVO76_00650</name>
</gene>
<dbReference type="Proteomes" id="UP000239187">
    <property type="component" value="Chromosome"/>
</dbReference>
<accession>A0A2L0UAQ5</accession>
<dbReference type="EMBL" id="CP024915">
    <property type="protein sequence ID" value="AUZ86318.1"/>
    <property type="molecule type" value="Genomic_DNA"/>
</dbReference>
<name>A0A2L0UAQ5_9MICC</name>